<dbReference type="GO" id="GO:0004553">
    <property type="term" value="F:hydrolase activity, hydrolyzing O-glycosyl compounds"/>
    <property type="evidence" value="ECO:0007669"/>
    <property type="project" value="TreeGrafter"/>
</dbReference>
<dbReference type="SUPFAM" id="SSF51445">
    <property type="entry name" value="(Trans)glycosidases"/>
    <property type="match status" value="1"/>
</dbReference>
<dbReference type="InterPro" id="IPR051923">
    <property type="entry name" value="Glycosyl_Hydrolase_39"/>
</dbReference>
<name>A0A844T9E1_9BRAD</name>
<keyword evidence="1" id="KW-1133">Transmembrane helix</keyword>
<organism evidence="2 3">
    <name type="scientific">Bradyrhizobium cajani</name>
    <dbReference type="NCBI Taxonomy" id="1928661"/>
    <lineage>
        <taxon>Bacteria</taxon>
        <taxon>Pseudomonadati</taxon>
        <taxon>Pseudomonadota</taxon>
        <taxon>Alphaproteobacteria</taxon>
        <taxon>Hyphomicrobiales</taxon>
        <taxon>Nitrobacteraceae</taxon>
        <taxon>Bradyrhizobium</taxon>
    </lineage>
</organism>
<sequence>MTSAQTRHLTQLGPQKRTSLVGLTRAGVDTSVTEQKRRRAYRRFRMLMCGLCAAAGLVYPANAQNAQPLDQRFLLGIGTHQGLGGVTSARGYVPATAVKQMKELGFTSFRDDFPWSDFELPGKQLGFNALNGRLETQIRSGVGIPLLILGTGHHLVPNSDPPTTDEARQRFVTYAAAAAQAVANRQPIFELWNEYNLRARAEPLFTVENYVTLARLVQPAVKQAVPSAPFVVGALGDDPGWKWTDALLKTDLLRVADGMSIHIYNHCLSPAGRTAAEAIERLQNLHQRVAQATGNPDYPIYLTETGWPTPNAKCGVTEQLAADNMAQIILWASTAGPWLKGIWLYELKDSGTKPGDLEDNFGIYHFDNSPKPAVCSVRESWAFIRTSLKAARTAPVPGVVQIRSESGSETKVALWSENPSKRFEVRLRNAESNAEIGYVCQQAPASAAGAWMALSTTPLLVSVKGSAVPDFEIRRSN</sequence>
<dbReference type="PANTHER" id="PTHR12631:SF10">
    <property type="entry name" value="BETA-XYLOSIDASE-LIKE PROTEIN-RELATED"/>
    <property type="match status" value="1"/>
</dbReference>
<comment type="caution">
    <text evidence="2">The sequence shown here is derived from an EMBL/GenBank/DDBJ whole genome shotgun (WGS) entry which is preliminary data.</text>
</comment>
<evidence type="ECO:0000256" key="1">
    <source>
        <dbReference type="SAM" id="Phobius"/>
    </source>
</evidence>
<dbReference type="AlphaFoldDB" id="A0A844T9E1"/>
<dbReference type="PANTHER" id="PTHR12631">
    <property type="entry name" value="ALPHA-L-IDURONIDASE"/>
    <property type="match status" value="1"/>
</dbReference>
<keyword evidence="1" id="KW-0472">Membrane</keyword>
<protein>
    <recommendedName>
        <fullName evidence="4">Glycoside hydrolase family 5 domain-containing protein</fullName>
    </recommendedName>
</protein>
<dbReference type="Proteomes" id="UP000449969">
    <property type="component" value="Unassembled WGS sequence"/>
</dbReference>
<evidence type="ECO:0000313" key="3">
    <source>
        <dbReference type="Proteomes" id="UP000449969"/>
    </source>
</evidence>
<proteinExistence type="predicted"/>
<accession>A0A844T9E1</accession>
<dbReference type="Gene3D" id="3.20.20.80">
    <property type="entry name" value="Glycosidases"/>
    <property type="match status" value="1"/>
</dbReference>
<evidence type="ECO:0008006" key="4">
    <source>
        <dbReference type="Google" id="ProtNLM"/>
    </source>
</evidence>
<dbReference type="InterPro" id="IPR017853">
    <property type="entry name" value="GH"/>
</dbReference>
<dbReference type="OrthoDB" id="9802522at2"/>
<evidence type="ECO:0000313" key="2">
    <source>
        <dbReference type="EMBL" id="MVT74205.1"/>
    </source>
</evidence>
<feature type="transmembrane region" description="Helical" evidence="1">
    <location>
        <begin position="44"/>
        <end position="61"/>
    </location>
</feature>
<dbReference type="EMBL" id="WQNE01000010">
    <property type="protein sequence ID" value="MVT74205.1"/>
    <property type="molecule type" value="Genomic_DNA"/>
</dbReference>
<gene>
    <name evidence="2" type="ORF">GPL20_14320</name>
</gene>
<keyword evidence="1" id="KW-0812">Transmembrane</keyword>
<keyword evidence="3" id="KW-1185">Reference proteome</keyword>
<reference evidence="2 3" key="1">
    <citation type="submission" date="2019-12" db="EMBL/GenBank/DDBJ databases">
        <title>Draft genome sequences Bradyrhizobium cajani AMBPC1010, Bradyrhizobium pachyrhizi AMBPC1040 and Bradyrhizobium yuanmingense ALSPC3051, three plant growth promoting strains isolated from nodules of Cajanus cajan L. in Dominican Republic.</title>
        <authorList>
            <person name="Flores-Felix J.D."/>
            <person name="Araujo J."/>
            <person name="Diaz-Alcantara C."/>
            <person name="Gonzalez-Andres F."/>
            <person name="Velazquez E."/>
        </authorList>
    </citation>
    <scope>NUCLEOTIDE SEQUENCE [LARGE SCALE GENOMIC DNA]</scope>
    <source>
        <strain evidence="2 3">1010</strain>
    </source>
</reference>